<accession>A0A4R3MWC5</accession>
<organism evidence="1 2">
    <name type="scientific">Thiobaca trueperi</name>
    <dbReference type="NCBI Taxonomy" id="127458"/>
    <lineage>
        <taxon>Bacteria</taxon>
        <taxon>Pseudomonadati</taxon>
        <taxon>Pseudomonadota</taxon>
        <taxon>Gammaproteobacteria</taxon>
        <taxon>Chromatiales</taxon>
        <taxon>Chromatiaceae</taxon>
        <taxon>Thiobaca</taxon>
    </lineage>
</organism>
<dbReference type="SUPFAM" id="SSF53146">
    <property type="entry name" value="Nitrogenase accessory factor-like"/>
    <property type="match status" value="1"/>
</dbReference>
<dbReference type="InterPro" id="IPR036105">
    <property type="entry name" value="DiNase_FeMo-co_biosyn_sf"/>
</dbReference>
<name>A0A4R3MWC5_9GAMM</name>
<dbReference type="Proteomes" id="UP000295717">
    <property type="component" value="Unassembled WGS sequence"/>
</dbReference>
<dbReference type="AlphaFoldDB" id="A0A4R3MWC5"/>
<reference evidence="1 2" key="1">
    <citation type="submission" date="2019-03" db="EMBL/GenBank/DDBJ databases">
        <title>Genomic Encyclopedia of Type Strains, Phase IV (KMG-IV): sequencing the most valuable type-strain genomes for metagenomic binning, comparative biology and taxonomic classification.</title>
        <authorList>
            <person name="Goeker M."/>
        </authorList>
    </citation>
    <scope>NUCLEOTIDE SEQUENCE [LARGE SCALE GENOMIC DNA]</scope>
    <source>
        <strain evidence="1 2">DSM 13587</strain>
    </source>
</reference>
<keyword evidence="2" id="KW-1185">Reference proteome</keyword>
<evidence type="ECO:0000313" key="1">
    <source>
        <dbReference type="EMBL" id="TCT19043.1"/>
    </source>
</evidence>
<dbReference type="Gene3D" id="3.30.420.130">
    <property type="entry name" value="Dinitrogenase iron-molybdenum cofactor biosynthesis domain"/>
    <property type="match status" value="1"/>
</dbReference>
<dbReference type="OrthoDB" id="9797941at2"/>
<sequence length="125" mass="13994">MKIAIATNDYARVSGHAGQARHWLLYDSESDPLEPQRIQLDKRQVFHYWEDEGPHPLDGVEVIVAGSAGDGFRRRMDARGVQVLLTGERDAARAFSAVLAGELLPEPGFDPSLILCRLLDRFSRH</sequence>
<protein>
    <submittedName>
        <fullName evidence="1">Putative Fe-Mo cluster-binding NifX family protein</fullName>
    </submittedName>
</protein>
<evidence type="ECO:0000313" key="2">
    <source>
        <dbReference type="Proteomes" id="UP000295717"/>
    </source>
</evidence>
<comment type="caution">
    <text evidence="1">The sequence shown here is derived from an EMBL/GenBank/DDBJ whole genome shotgun (WGS) entry which is preliminary data.</text>
</comment>
<dbReference type="RefSeq" id="WP_132978397.1">
    <property type="nucleotide sequence ID" value="NZ_SMAO01000010.1"/>
</dbReference>
<proteinExistence type="predicted"/>
<dbReference type="EMBL" id="SMAO01000010">
    <property type="protein sequence ID" value="TCT19043.1"/>
    <property type="molecule type" value="Genomic_DNA"/>
</dbReference>
<gene>
    <name evidence="1" type="ORF">EDC35_11090</name>
</gene>